<organism evidence="3 4">
    <name type="scientific">Dyella acidiphila</name>
    <dbReference type="NCBI Taxonomy" id="2775866"/>
    <lineage>
        <taxon>Bacteria</taxon>
        <taxon>Pseudomonadati</taxon>
        <taxon>Pseudomonadota</taxon>
        <taxon>Gammaproteobacteria</taxon>
        <taxon>Lysobacterales</taxon>
        <taxon>Rhodanobacteraceae</taxon>
        <taxon>Dyella</taxon>
    </lineage>
</organism>
<name>A0ABR9GDE7_9GAMM</name>
<gene>
    <name evidence="3" type="ORF">IGX34_16695</name>
</gene>
<evidence type="ECO:0000256" key="1">
    <source>
        <dbReference type="SAM" id="MobiDB-lite"/>
    </source>
</evidence>
<feature type="chain" id="PRO_5046736776" evidence="2">
    <location>
        <begin position="22"/>
        <end position="95"/>
    </location>
</feature>
<evidence type="ECO:0000313" key="4">
    <source>
        <dbReference type="Proteomes" id="UP000651010"/>
    </source>
</evidence>
<comment type="caution">
    <text evidence="3">The sequence shown here is derived from an EMBL/GenBank/DDBJ whole genome shotgun (WGS) entry which is preliminary data.</text>
</comment>
<reference evidence="3 4" key="1">
    <citation type="submission" date="2020-09" db="EMBL/GenBank/DDBJ databases">
        <title>Dyella sp. 7MK23 isolated from forest soil.</title>
        <authorList>
            <person name="Fu J."/>
        </authorList>
    </citation>
    <scope>NUCLEOTIDE SEQUENCE [LARGE SCALE GENOMIC DNA]</scope>
    <source>
        <strain evidence="3 4">7MK23</strain>
    </source>
</reference>
<feature type="compositionally biased region" description="Polar residues" evidence="1">
    <location>
        <begin position="50"/>
        <end position="67"/>
    </location>
</feature>
<dbReference type="Proteomes" id="UP000651010">
    <property type="component" value="Unassembled WGS sequence"/>
</dbReference>
<proteinExistence type="predicted"/>
<keyword evidence="4" id="KW-1185">Reference proteome</keyword>
<evidence type="ECO:0000256" key="2">
    <source>
        <dbReference type="SAM" id="SignalP"/>
    </source>
</evidence>
<accession>A0ABR9GDE7</accession>
<evidence type="ECO:0000313" key="3">
    <source>
        <dbReference type="EMBL" id="MBE1162024.1"/>
    </source>
</evidence>
<feature type="signal peptide" evidence="2">
    <location>
        <begin position="1"/>
        <end position="21"/>
    </location>
</feature>
<keyword evidence="2" id="KW-0732">Signal</keyword>
<feature type="region of interest" description="Disordered" evidence="1">
    <location>
        <begin position="46"/>
        <end position="86"/>
    </location>
</feature>
<sequence>MQRIIKTLGFGLALWVTPWGAQSATTASMPVSLVIRESCLIQATPAKPAQTASPRVSCQHDTPSLTRLTVEPAGSSKDAPSSTTKLSQTTWLVMF</sequence>
<dbReference type="EMBL" id="JACZZA010000011">
    <property type="protein sequence ID" value="MBE1162024.1"/>
    <property type="molecule type" value="Genomic_DNA"/>
</dbReference>
<dbReference type="RefSeq" id="WP_192556860.1">
    <property type="nucleotide sequence ID" value="NZ_JACZZA010000011.1"/>
</dbReference>
<protein>
    <submittedName>
        <fullName evidence="3">Uncharacterized protein</fullName>
    </submittedName>
</protein>